<dbReference type="EMBL" id="CACRXK020000346">
    <property type="protein sequence ID" value="CAB3981028.1"/>
    <property type="molecule type" value="Genomic_DNA"/>
</dbReference>
<reference evidence="1" key="1">
    <citation type="submission" date="2020-04" db="EMBL/GenBank/DDBJ databases">
        <authorList>
            <person name="Alioto T."/>
            <person name="Alioto T."/>
            <person name="Gomez Garrido J."/>
        </authorList>
    </citation>
    <scope>NUCLEOTIDE SEQUENCE</scope>
    <source>
        <strain evidence="1">A484AB</strain>
    </source>
</reference>
<comment type="caution">
    <text evidence="1">The sequence shown here is derived from an EMBL/GenBank/DDBJ whole genome shotgun (WGS) entry which is preliminary data.</text>
</comment>
<name>A0A6S7FN88_PARCT</name>
<dbReference type="AlphaFoldDB" id="A0A6S7FN88"/>
<dbReference type="OrthoDB" id="10581071at2759"/>
<dbReference type="Proteomes" id="UP001152795">
    <property type="component" value="Unassembled WGS sequence"/>
</dbReference>
<organism evidence="1 2">
    <name type="scientific">Paramuricea clavata</name>
    <name type="common">Red gorgonian</name>
    <name type="synonym">Violescent sea-whip</name>
    <dbReference type="NCBI Taxonomy" id="317549"/>
    <lineage>
        <taxon>Eukaryota</taxon>
        <taxon>Metazoa</taxon>
        <taxon>Cnidaria</taxon>
        <taxon>Anthozoa</taxon>
        <taxon>Octocorallia</taxon>
        <taxon>Malacalcyonacea</taxon>
        <taxon>Plexauridae</taxon>
        <taxon>Paramuricea</taxon>
    </lineage>
</organism>
<keyword evidence="2" id="KW-1185">Reference proteome</keyword>
<evidence type="ECO:0000313" key="2">
    <source>
        <dbReference type="Proteomes" id="UP001152795"/>
    </source>
</evidence>
<gene>
    <name evidence="1" type="ORF">PACLA_8A001166</name>
</gene>
<accession>A0A6S7FN88</accession>
<evidence type="ECO:0000313" key="1">
    <source>
        <dbReference type="EMBL" id="CAB3981028.1"/>
    </source>
</evidence>
<proteinExistence type="predicted"/>
<sequence>MASGTKRDMAIQHLGEGEKDHPPTHKELFLFFQEMNEWERLDERLVAPMQEIQAESVRMAEDGELSVIVTQMLRLAGLSNSVANCSRHTIGCMVRAVHERHVDDDGNEERRIRATLNQLQDNLEAMQYDLYVKSLEDCGCDDCTACVQFDKAYNA</sequence>
<protein>
    <submittedName>
        <fullName evidence="1">Uncharacterized protein</fullName>
    </submittedName>
</protein>